<feature type="region of interest" description="Disordered" evidence="1">
    <location>
        <begin position="205"/>
        <end position="225"/>
    </location>
</feature>
<feature type="region of interest" description="Disordered" evidence="1">
    <location>
        <begin position="119"/>
        <end position="172"/>
    </location>
</feature>
<sequence>MARTRYDVTELQEEEPQAGGSALTHGSGTWREETPSDLLPPTELHYNTVENEDNDEDYSPDQLYAQSTSKHFHGKRTREQLSEKEEVEEAPPSKRQRMEQEDVVVELLSSSSLSLSPILDPIPSIDMHPRNENMADEEENDEEAPPRTRQHVEQEDELSELTNLDSNSSTSLTLSPTLEFIPIIDSSSSSHYFWWRWRVSDREQISGEEDNDGETPPERLEHVEQEDNENEVYFVSLERSPSPSMNLSTTSDFMLFIVDSSGNDTARLFPPSLRVRETHPWSLGWSKGIAPMQWRVVTTMCFLKSLTGWKGSVTRRRGEKPCLSSAHAACPKGRWYPKLEELADFCEHRGKKLRLTCYCTSH</sequence>
<dbReference type="EMBL" id="JAVHJS010000005">
    <property type="protein sequence ID" value="KAK2857986.1"/>
    <property type="molecule type" value="Genomic_DNA"/>
</dbReference>
<evidence type="ECO:0000256" key="1">
    <source>
        <dbReference type="SAM" id="MobiDB-lite"/>
    </source>
</evidence>
<comment type="caution">
    <text evidence="2">The sequence shown here is derived from an EMBL/GenBank/DDBJ whole genome shotgun (WGS) entry which is preliminary data.</text>
</comment>
<evidence type="ECO:0000313" key="2">
    <source>
        <dbReference type="EMBL" id="KAK2857986.1"/>
    </source>
</evidence>
<accession>A0AA88NEU7</accession>
<organism evidence="2 3">
    <name type="scientific">Tachysurus vachellii</name>
    <name type="common">Darkbarbel catfish</name>
    <name type="synonym">Pelteobagrus vachellii</name>
    <dbReference type="NCBI Taxonomy" id="175792"/>
    <lineage>
        <taxon>Eukaryota</taxon>
        <taxon>Metazoa</taxon>
        <taxon>Chordata</taxon>
        <taxon>Craniata</taxon>
        <taxon>Vertebrata</taxon>
        <taxon>Euteleostomi</taxon>
        <taxon>Actinopterygii</taxon>
        <taxon>Neopterygii</taxon>
        <taxon>Teleostei</taxon>
        <taxon>Ostariophysi</taxon>
        <taxon>Siluriformes</taxon>
        <taxon>Bagridae</taxon>
        <taxon>Tachysurus</taxon>
    </lineage>
</organism>
<feature type="region of interest" description="Disordered" evidence="1">
    <location>
        <begin position="1"/>
        <end position="101"/>
    </location>
</feature>
<feature type="compositionally biased region" description="Low complexity" evidence="1">
    <location>
        <begin position="160"/>
        <end position="172"/>
    </location>
</feature>
<gene>
    <name evidence="2" type="ORF">Q7C36_005905</name>
</gene>
<proteinExistence type="predicted"/>
<reference evidence="2" key="1">
    <citation type="submission" date="2023-08" db="EMBL/GenBank/DDBJ databases">
        <title>Pelteobagrus vachellii genome.</title>
        <authorList>
            <person name="Liu H."/>
        </authorList>
    </citation>
    <scope>NUCLEOTIDE SEQUENCE</scope>
    <source>
        <strain evidence="2">PRFRI_2022a</strain>
        <tissue evidence="2">Muscle</tissue>
    </source>
</reference>
<dbReference type="Proteomes" id="UP001187315">
    <property type="component" value="Unassembled WGS sequence"/>
</dbReference>
<keyword evidence="3" id="KW-1185">Reference proteome</keyword>
<feature type="compositionally biased region" description="Basic and acidic residues" evidence="1">
    <location>
        <begin position="144"/>
        <end position="153"/>
    </location>
</feature>
<feature type="compositionally biased region" description="Acidic residues" evidence="1">
    <location>
        <begin position="50"/>
        <end position="59"/>
    </location>
</feature>
<feature type="compositionally biased region" description="Basic and acidic residues" evidence="1">
    <location>
        <begin position="216"/>
        <end position="225"/>
    </location>
</feature>
<dbReference type="AlphaFoldDB" id="A0AA88NEU7"/>
<name>A0AA88NEU7_TACVA</name>
<feature type="compositionally biased region" description="Acidic residues" evidence="1">
    <location>
        <begin position="134"/>
        <end position="143"/>
    </location>
</feature>
<evidence type="ECO:0000313" key="3">
    <source>
        <dbReference type="Proteomes" id="UP001187315"/>
    </source>
</evidence>
<protein>
    <submittedName>
        <fullName evidence="2">Uncharacterized protein</fullName>
    </submittedName>
</protein>
<feature type="compositionally biased region" description="Acidic residues" evidence="1">
    <location>
        <begin position="206"/>
        <end position="215"/>
    </location>
</feature>